<name>A0A7D9DQZ9_PARCT</name>
<dbReference type="EMBL" id="CACRXK020001441">
    <property type="protein sequence ID" value="CAB3989188.1"/>
    <property type="molecule type" value="Genomic_DNA"/>
</dbReference>
<dbReference type="Proteomes" id="UP001152795">
    <property type="component" value="Unassembled WGS sequence"/>
</dbReference>
<evidence type="ECO:0000313" key="2">
    <source>
        <dbReference type="Proteomes" id="UP001152795"/>
    </source>
</evidence>
<reference evidence="1" key="1">
    <citation type="submission" date="2020-04" db="EMBL/GenBank/DDBJ databases">
        <authorList>
            <person name="Alioto T."/>
            <person name="Alioto T."/>
            <person name="Gomez Garrido J."/>
        </authorList>
    </citation>
    <scope>NUCLEOTIDE SEQUENCE</scope>
    <source>
        <strain evidence="1">A484AB</strain>
    </source>
</reference>
<accession>A0A7D9DQZ9</accession>
<sequence length="84" mass="9600">MDDMTVWVTVQSTVHVLYCVALYTLYNSFCHCTEVTKVLTKLAKVSGCEAVTEWIKPCTNHLYWSARTTHDGNSEVIWAMFSSF</sequence>
<comment type="caution">
    <text evidence="1">The sequence shown here is derived from an EMBL/GenBank/DDBJ whole genome shotgun (WGS) entry which is preliminary data.</text>
</comment>
<gene>
    <name evidence="1" type="ORF">PACLA_8A010376</name>
</gene>
<proteinExistence type="predicted"/>
<dbReference type="AlphaFoldDB" id="A0A7D9DQZ9"/>
<keyword evidence="2" id="KW-1185">Reference proteome</keyword>
<dbReference type="OrthoDB" id="5985829at2759"/>
<organism evidence="1 2">
    <name type="scientific">Paramuricea clavata</name>
    <name type="common">Red gorgonian</name>
    <name type="synonym">Violescent sea-whip</name>
    <dbReference type="NCBI Taxonomy" id="317549"/>
    <lineage>
        <taxon>Eukaryota</taxon>
        <taxon>Metazoa</taxon>
        <taxon>Cnidaria</taxon>
        <taxon>Anthozoa</taxon>
        <taxon>Octocorallia</taxon>
        <taxon>Malacalcyonacea</taxon>
        <taxon>Plexauridae</taxon>
        <taxon>Paramuricea</taxon>
    </lineage>
</organism>
<protein>
    <submittedName>
        <fullName evidence="1">Uncharacterized protein</fullName>
    </submittedName>
</protein>
<evidence type="ECO:0000313" key="1">
    <source>
        <dbReference type="EMBL" id="CAB3989188.1"/>
    </source>
</evidence>